<dbReference type="PROSITE" id="PS50011">
    <property type="entry name" value="PROTEIN_KINASE_DOM"/>
    <property type="match status" value="1"/>
</dbReference>
<feature type="region of interest" description="Disordered" evidence="1">
    <location>
        <begin position="492"/>
        <end position="516"/>
    </location>
</feature>
<dbReference type="Pfam" id="PF17667">
    <property type="entry name" value="Pkinase_fungal"/>
    <property type="match status" value="1"/>
</dbReference>
<reference evidence="3" key="1">
    <citation type="submission" date="2023-06" db="EMBL/GenBank/DDBJ databases">
        <authorList>
            <consortium name="Lawrence Berkeley National Laboratory"/>
            <person name="Ahrendt S."/>
            <person name="Sahu N."/>
            <person name="Indic B."/>
            <person name="Wong-Bajracharya J."/>
            <person name="Merenyi Z."/>
            <person name="Ke H.-M."/>
            <person name="Monk M."/>
            <person name="Kocsube S."/>
            <person name="Drula E."/>
            <person name="Lipzen A."/>
            <person name="Balint B."/>
            <person name="Henrissat B."/>
            <person name="Andreopoulos B."/>
            <person name="Martin F.M."/>
            <person name="Harder C.B."/>
            <person name="Rigling D."/>
            <person name="Ford K.L."/>
            <person name="Foster G.D."/>
            <person name="Pangilinan J."/>
            <person name="Papanicolaou A."/>
            <person name="Barry K."/>
            <person name="LaButti K."/>
            <person name="Viragh M."/>
            <person name="Koriabine M."/>
            <person name="Yan M."/>
            <person name="Riley R."/>
            <person name="Champramary S."/>
            <person name="Plett K.L."/>
            <person name="Tsai I.J."/>
            <person name="Slot J."/>
            <person name="Sipos G."/>
            <person name="Plett J."/>
            <person name="Nagy L.G."/>
            <person name="Grigoriev I.V."/>
        </authorList>
    </citation>
    <scope>NUCLEOTIDE SEQUENCE</scope>
    <source>
        <strain evidence="3">FPL87.14</strain>
    </source>
</reference>
<organism evidence="3 4">
    <name type="scientific">Armillaria borealis</name>
    <dbReference type="NCBI Taxonomy" id="47425"/>
    <lineage>
        <taxon>Eukaryota</taxon>
        <taxon>Fungi</taxon>
        <taxon>Dikarya</taxon>
        <taxon>Basidiomycota</taxon>
        <taxon>Agaricomycotina</taxon>
        <taxon>Agaricomycetes</taxon>
        <taxon>Agaricomycetidae</taxon>
        <taxon>Agaricales</taxon>
        <taxon>Marasmiineae</taxon>
        <taxon>Physalacriaceae</taxon>
        <taxon>Armillaria</taxon>
    </lineage>
</organism>
<dbReference type="AlphaFoldDB" id="A0AA39JF76"/>
<feature type="domain" description="Protein kinase" evidence="2">
    <location>
        <begin position="175"/>
        <end position="516"/>
    </location>
</feature>
<protein>
    <recommendedName>
        <fullName evidence="2">Protein kinase domain-containing protein</fullName>
    </recommendedName>
</protein>
<name>A0AA39JF76_9AGAR</name>
<keyword evidence="4" id="KW-1185">Reference proteome</keyword>
<feature type="region of interest" description="Disordered" evidence="1">
    <location>
        <begin position="68"/>
        <end position="95"/>
    </location>
</feature>
<evidence type="ECO:0000313" key="4">
    <source>
        <dbReference type="Proteomes" id="UP001175226"/>
    </source>
</evidence>
<sequence length="516" mass="59271">MKANDDTLYEGMKAIRLLEADQAQDLQLKQMSPKRVEGALFLDSGGLRAATEHLTSLDKQVLDDIPSTLGVSSRTRKRKSDSSDEPSSKVSRRTYDSQAIASVRRTLDPIDEDGFTTALPNDEKARIQCGTYAVRMLCSTSLDKKNPMNLFNGLKMTLETSDKSKIILVLGDIVHRQRGLLGRDTCVVLARSSAWPGRELAVKISWPSIHRDSEKKLMDAAKAKAAEMAGEGNRRWVLDHLPEILHSQDFRFNEKNSPQRRLVELTKKAEYVDRKTFIYEEHLLCITVSERLFPITDLTDVKDIAQVFFDIFRCHHWLYENPKILHRDISLNNMMYRKRRDNSERKFQIFGVLNDFDLASSLSLKEAASLHRIGTPPYMAHELLGQSDVSHLYRHDVEAFYYVLLMLCCRYELVQSAEGKATRELKLQNEEMPFEQWYDRSMSWETLADAKLSFLVGPQPISPSASFSAFLPWLDDIRYLFGEGIYARTKSARHSRRTRQRSHSNEPRRHGTFCAL</sequence>
<dbReference type="PANTHER" id="PTHR38248:SF2">
    <property type="entry name" value="FUNK1 11"/>
    <property type="match status" value="1"/>
</dbReference>
<evidence type="ECO:0000259" key="2">
    <source>
        <dbReference type="PROSITE" id="PS50011"/>
    </source>
</evidence>
<dbReference type="InterPro" id="IPR000719">
    <property type="entry name" value="Prot_kinase_dom"/>
</dbReference>
<comment type="caution">
    <text evidence="3">The sequence shown here is derived from an EMBL/GenBank/DDBJ whole genome shotgun (WGS) entry which is preliminary data.</text>
</comment>
<dbReference type="InterPro" id="IPR040976">
    <property type="entry name" value="Pkinase_fungal"/>
</dbReference>
<dbReference type="InterPro" id="IPR011009">
    <property type="entry name" value="Kinase-like_dom_sf"/>
</dbReference>
<evidence type="ECO:0000256" key="1">
    <source>
        <dbReference type="SAM" id="MobiDB-lite"/>
    </source>
</evidence>
<dbReference type="PANTHER" id="PTHR38248">
    <property type="entry name" value="FUNK1 6"/>
    <property type="match status" value="1"/>
</dbReference>
<dbReference type="GO" id="GO:0004672">
    <property type="term" value="F:protein kinase activity"/>
    <property type="evidence" value="ECO:0007669"/>
    <property type="project" value="InterPro"/>
</dbReference>
<dbReference type="EMBL" id="JAUEPT010000034">
    <property type="protein sequence ID" value="KAK0440229.1"/>
    <property type="molecule type" value="Genomic_DNA"/>
</dbReference>
<dbReference type="Proteomes" id="UP001175226">
    <property type="component" value="Unassembled WGS sequence"/>
</dbReference>
<feature type="compositionally biased region" description="Basic residues" evidence="1">
    <location>
        <begin position="492"/>
        <end position="502"/>
    </location>
</feature>
<dbReference type="SMART" id="SM00220">
    <property type="entry name" value="S_TKc"/>
    <property type="match status" value="1"/>
</dbReference>
<dbReference type="Gene3D" id="1.10.510.10">
    <property type="entry name" value="Transferase(Phosphotransferase) domain 1"/>
    <property type="match status" value="1"/>
</dbReference>
<proteinExistence type="predicted"/>
<evidence type="ECO:0000313" key="3">
    <source>
        <dbReference type="EMBL" id="KAK0440229.1"/>
    </source>
</evidence>
<dbReference type="GO" id="GO:0005524">
    <property type="term" value="F:ATP binding"/>
    <property type="evidence" value="ECO:0007669"/>
    <property type="project" value="InterPro"/>
</dbReference>
<dbReference type="SUPFAM" id="SSF56112">
    <property type="entry name" value="Protein kinase-like (PK-like)"/>
    <property type="match status" value="1"/>
</dbReference>
<accession>A0AA39JF76</accession>
<gene>
    <name evidence="3" type="ORF">EV421DRAFT_788739</name>
</gene>